<gene>
    <name evidence="3" type="ORF">BIV57_14975</name>
</gene>
<proteinExistence type="predicted"/>
<dbReference type="Proteomes" id="UP000243342">
    <property type="component" value="Unassembled WGS sequence"/>
</dbReference>
<evidence type="ECO:0000259" key="2">
    <source>
        <dbReference type="Pfam" id="PF18164"/>
    </source>
</evidence>
<organism evidence="3 4">
    <name type="scientific">Mangrovactinospora gilvigrisea</name>
    <dbReference type="NCBI Taxonomy" id="1428644"/>
    <lineage>
        <taxon>Bacteria</taxon>
        <taxon>Bacillati</taxon>
        <taxon>Actinomycetota</taxon>
        <taxon>Actinomycetes</taxon>
        <taxon>Kitasatosporales</taxon>
        <taxon>Streptomycetaceae</taxon>
        <taxon>Mangrovactinospora</taxon>
    </lineage>
</organism>
<feature type="domain" description="GNAT-like C-terminal" evidence="2">
    <location>
        <begin position="184"/>
        <end position="345"/>
    </location>
</feature>
<reference evidence="3 4" key="1">
    <citation type="submission" date="2016-10" db="EMBL/GenBank/DDBJ databases">
        <title>Genome sequence of Streptomyces gilvigriseus MUSC 26.</title>
        <authorList>
            <person name="Lee L.-H."/>
            <person name="Ser H.-L."/>
        </authorList>
    </citation>
    <scope>NUCLEOTIDE SEQUENCE [LARGE SCALE GENOMIC DNA]</scope>
    <source>
        <strain evidence="3 4">MUSC 26</strain>
    </source>
</reference>
<dbReference type="AlphaFoldDB" id="A0A1J7BDB3"/>
<dbReference type="Pfam" id="PF18164">
    <property type="entry name" value="GNAT_C"/>
    <property type="match status" value="1"/>
</dbReference>
<name>A0A1J7BDB3_9ACTN</name>
<dbReference type="Gene3D" id="3.40.630.120">
    <property type="match status" value="1"/>
</dbReference>
<sequence length="355" mass="39261">MAADRDDQTDIRTAASVRAALGLEGEHLALWTDRLAAIPEPVAPAELPAGPELETLLERLGVPEIDRPEIAALRREVTAPGSPLRWLLDRAAAEVIADRGRLNYDPVPDLPLELGAAGRYFHAFVFLAAVPSVRAYHAELGVGDEVSWSSLADLGNKVDVYRRTFGVGGFDKQVWMNLPFRGVLYRLGRLQFNLGSHPDGEPGLGVHIPEGGAMDPESCDASFARSAGFFQQFFPEYFRGEGKDGIRVSCHSWLLDPQLAEYLPEQSNILRFQRRFSRPESEPWRQHEPDEKGLTQGDRGIVEFVFRRMVTTPEEIAALPAHSRLERAVLAHLADGKHWQGGHGYVMVGNGSTAR</sequence>
<dbReference type="InterPro" id="IPR041273">
    <property type="entry name" value="NAT_N"/>
</dbReference>
<feature type="domain" description="N-acyltransferase N-terminal" evidence="1">
    <location>
        <begin position="52"/>
        <end position="182"/>
    </location>
</feature>
<dbReference type="RefSeq" id="WP_071657359.1">
    <property type="nucleotide sequence ID" value="NZ_MLCF01000081.1"/>
</dbReference>
<dbReference type="Pfam" id="PF18082">
    <property type="entry name" value="NAT_N"/>
    <property type="match status" value="1"/>
</dbReference>
<accession>A0A1J7BDB3</accession>
<evidence type="ECO:0000313" key="4">
    <source>
        <dbReference type="Proteomes" id="UP000243342"/>
    </source>
</evidence>
<comment type="caution">
    <text evidence="3">The sequence shown here is derived from an EMBL/GenBank/DDBJ whole genome shotgun (WGS) entry which is preliminary data.</text>
</comment>
<dbReference type="EMBL" id="MLCF01000081">
    <property type="protein sequence ID" value="OIV36671.1"/>
    <property type="molecule type" value="Genomic_DNA"/>
</dbReference>
<evidence type="ECO:0008006" key="5">
    <source>
        <dbReference type="Google" id="ProtNLM"/>
    </source>
</evidence>
<evidence type="ECO:0000259" key="1">
    <source>
        <dbReference type="Pfam" id="PF18082"/>
    </source>
</evidence>
<dbReference type="STRING" id="1428644.BIV57_14975"/>
<dbReference type="InterPro" id="IPR041644">
    <property type="entry name" value="GNAT_C"/>
</dbReference>
<dbReference type="OrthoDB" id="3229305at2"/>
<keyword evidence="4" id="KW-1185">Reference proteome</keyword>
<protein>
    <recommendedName>
        <fullName evidence="5">Acyltransferase</fullName>
    </recommendedName>
</protein>
<evidence type="ECO:0000313" key="3">
    <source>
        <dbReference type="EMBL" id="OIV36671.1"/>
    </source>
</evidence>